<keyword evidence="9" id="KW-1185">Reference proteome</keyword>
<sequence length="466" mass="50897">MASSMEEDNQPVAAEAGSSFDLEAYIANYTGHAKVDRLLFIAERSSGKPLELEALRMAHDELKKTENTARYQEVVARIDGRLGSAYTPDRAWVENTERRSAQKGERLESELQSFKAALMKESIRMGHSDLGDWAYERGDLQTAFKCYVRTRDYCTTSRHVVAMCLAVIRTALELGNFVHVANYVGKAEATPDVSNDSVTMAKLRAASGINLLHSRKYKQAARKFCEVSPDLGTSYSDVLALHDVAVYGSLCALASLDRSELRSRVIANIGFREVLELAPEMRELVHAFYNSQYAAALRLLEGLKPALLLDMHVAEHVPALYAAIRHRALCQYVQPFSSVDLAVMAAALNTPVAELEKQLAGLIMDGAISARIDSATKVLYASKADARVTTFQRVLAAGEAYCRDTRALLLRANLVQHDFMQAGLGGAGGGGGRGRKDRLERGLYDMGMGGGGGLMYGMGRSMGVLI</sequence>
<dbReference type="ExpressionAtlas" id="A0A2K3DRR8">
    <property type="expression patterns" value="baseline"/>
</dbReference>
<protein>
    <recommendedName>
        <fullName evidence="7">PCI domain-containing protein</fullName>
    </recommendedName>
</protein>
<dbReference type="PaxDb" id="3055-EDO97136"/>
<dbReference type="STRING" id="3055.A0A2K3DRR8"/>
<dbReference type="Pfam" id="PF01399">
    <property type="entry name" value="PCI"/>
    <property type="match status" value="1"/>
</dbReference>
<evidence type="ECO:0000313" key="9">
    <source>
        <dbReference type="Proteomes" id="UP000006906"/>
    </source>
</evidence>
<dbReference type="OrthoDB" id="422427at2759"/>
<dbReference type="Pfam" id="PF21151">
    <property type="entry name" value="CSN1_C"/>
    <property type="match status" value="1"/>
</dbReference>
<dbReference type="InterPro" id="IPR045135">
    <property type="entry name" value="Rpn7_N"/>
</dbReference>
<dbReference type="InterPro" id="IPR000717">
    <property type="entry name" value="PCI_dom"/>
</dbReference>
<evidence type="ECO:0000259" key="7">
    <source>
        <dbReference type="PROSITE" id="PS50250"/>
    </source>
</evidence>
<proteinExistence type="inferred from homology"/>
<evidence type="ECO:0000256" key="6">
    <source>
        <dbReference type="ARBA" id="ARBA00023242"/>
    </source>
</evidence>
<dbReference type="KEGG" id="cre:CHLRE_05g234300v5"/>
<dbReference type="GO" id="GO:0008180">
    <property type="term" value="C:COP9 signalosome"/>
    <property type="evidence" value="ECO:0000318"/>
    <property type="project" value="GO_Central"/>
</dbReference>
<dbReference type="InterPro" id="IPR019585">
    <property type="entry name" value="Rpn7/CSN1"/>
</dbReference>
<comment type="similarity">
    <text evidence="3">Belongs to the CSN1 family.</text>
</comment>
<name>A0A2K3DRR8_CHLRE</name>
<dbReference type="Pfam" id="PF10602">
    <property type="entry name" value="RPN7"/>
    <property type="match status" value="1"/>
</dbReference>
<comment type="subcellular location">
    <subcellularLocation>
        <location evidence="2">Cytoplasm</location>
    </subcellularLocation>
    <subcellularLocation>
        <location evidence="1">Nucleus</location>
    </subcellularLocation>
</comment>
<dbReference type="Gramene" id="PNW83234">
    <property type="protein sequence ID" value="PNW83234"/>
    <property type="gene ID" value="CHLRE_05g234300v5"/>
</dbReference>
<dbReference type="RefSeq" id="XP_042924523.1">
    <property type="nucleotide sequence ID" value="XM_043062198.1"/>
</dbReference>
<dbReference type="InterPro" id="IPR036390">
    <property type="entry name" value="WH_DNA-bd_sf"/>
</dbReference>
<dbReference type="GeneID" id="5727726"/>
<evidence type="ECO:0000256" key="4">
    <source>
        <dbReference type="ARBA" id="ARBA00022490"/>
    </source>
</evidence>
<dbReference type="GO" id="GO:0005737">
    <property type="term" value="C:cytoplasm"/>
    <property type="evidence" value="ECO:0007669"/>
    <property type="project" value="UniProtKB-SubCell"/>
</dbReference>
<dbReference type="SUPFAM" id="SSF46785">
    <property type="entry name" value="Winged helix' DNA-binding domain"/>
    <property type="match status" value="1"/>
</dbReference>
<dbReference type="PROSITE" id="PS50250">
    <property type="entry name" value="PCI"/>
    <property type="match status" value="1"/>
</dbReference>
<evidence type="ECO:0000256" key="5">
    <source>
        <dbReference type="ARBA" id="ARBA00022790"/>
    </source>
</evidence>
<dbReference type="InterPro" id="IPR048624">
    <property type="entry name" value="CSN1_C"/>
</dbReference>
<dbReference type="AlphaFoldDB" id="A0A2K3DRR8"/>
<dbReference type="PANTHER" id="PTHR14145:SF2">
    <property type="entry name" value="COP9 SIGNALOSOME COMPLEX SUBUNIT 1"/>
    <property type="match status" value="1"/>
</dbReference>
<dbReference type="FunCoup" id="A0A2K3DRR8">
    <property type="interactions" value="2188"/>
</dbReference>
<keyword evidence="6" id="KW-0539">Nucleus</keyword>
<organism evidence="8 9">
    <name type="scientific">Chlamydomonas reinhardtii</name>
    <name type="common">Chlamydomonas smithii</name>
    <dbReference type="NCBI Taxonomy" id="3055"/>
    <lineage>
        <taxon>Eukaryota</taxon>
        <taxon>Viridiplantae</taxon>
        <taxon>Chlorophyta</taxon>
        <taxon>core chlorophytes</taxon>
        <taxon>Chlorophyceae</taxon>
        <taxon>CS clade</taxon>
        <taxon>Chlamydomonadales</taxon>
        <taxon>Chlamydomonadaceae</taxon>
        <taxon>Chlamydomonas</taxon>
    </lineage>
</organism>
<dbReference type="EMBL" id="CM008966">
    <property type="protein sequence ID" value="PNW83234.1"/>
    <property type="molecule type" value="Genomic_DNA"/>
</dbReference>
<dbReference type="PANTHER" id="PTHR14145">
    <property type="entry name" value="26S PROTESOME SUBUNIT 6"/>
    <property type="match status" value="1"/>
</dbReference>
<evidence type="ECO:0000256" key="3">
    <source>
        <dbReference type="ARBA" id="ARBA00008793"/>
    </source>
</evidence>
<dbReference type="FunFam" id="1.25.40.570:FF:000014">
    <property type="entry name" value="COP9 signalosome complex subunit 1"/>
    <property type="match status" value="1"/>
</dbReference>
<accession>A0A2K3DRR8</accession>
<evidence type="ECO:0000256" key="2">
    <source>
        <dbReference type="ARBA" id="ARBA00004496"/>
    </source>
</evidence>
<evidence type="ECO:0000256" key="1">
    <source>
        <dbReference type="ARBA" id="ARBA00004123"/>
    </source>
</evidence>
<keyword evidence="5" id="KW-0736">Signalosome</keyword>
<dbReference type="Gene3D" id="1.25.40.570">
    <property type="match status" value="1"/>
</dbReference>
<dbReference type="SMART" id="SM00088">
    <property type="entry name" value="PINT"/>
    <property type="match status" value="1"/>
</dbReference>
<reference evidence="8 9" key="1">
    <citation type="journal article" date="2007" name="Science">
        <title>The Chlamydomonas genome reveals the evolution of key animal and plant functions.</title>
        <authorList>
            <person name="Merchant S.S."/>
            <person name="Prochnik S.E."/>
            <person name="Vallon O."/>
            <person name="Harris E.H."/>
            <person name="Karpowicz S.J."/>
            <person name="Witman G.B."/>
            <person name="Terry A."/>
            <person name="Salamov A."/>
            <person name="Fritz-Laylin L.K."/>
            <person name="Marechal-Drouard L."/>
            <person name="Marshall W.F."/>
            <person name="Qu L.H."/>
            <person name="Nelson D.R."/>
            <person name="Sanderfoot A.A."/>
            <person name="Spalding M.H."/>
            <person name="Kapitonov V.V."/>
            <person name="Ren Q."/>
            <person name="Ferris P."/>
            <person name="Lindquist E."/>
            <person name="Shapiro H."/>
            <person name="Lucas S.M."/>
            <person name="Grimwood J."/>
            <person name="Schmutz J."/>
            <person name="Cardol P."/>
            <person name="Cerutti H."/>
            <person name="Chanfreau G."/>
            <person name="Chen C.L."/>
            <person name="Cognat V."/>
            <person name="Croft M.T."/>
            <person name="Dent R."/>
            <person name="Dutcher S."/>
            <person name="Fernandez E."/>
            <person name="Fukuzawa H."/>
            <person name="Gonzalez-Ballester D."/>
            <person name="Gonzalez-Halphen D."/>
            <person name="Hallmann A."/>
            <person name="Hanikenne M."/>
            <person name="Hippler M."/>
            <person name="Inwood W."/>
            <person name="Jabbari K."/>
            <person name="Kalanon M."/>
            <person name="Kuras R."/>
            <person name="Lefebvre P.A."/>
            <person name="Lemaire S.D."/>
            <person name="Lobanov A.V."/>
            <person name="Lohr M."/>
            <person name="Manuell A."/>
            <person name="Meier I."/>
            <person name="Mets L."/>
            <person name="Mittag M."/>
            <person name="Mittelmeier T."/>
            <person name="Moroney J.V."/>
            <person name="Moseley J."/>
            <person name="Napoli C."/>
            <person name="Nedelcu A.M."/>
            <person name="Niyogi K."/>
            <person name="Novoselov S.V."/>
            <person name="Paulsen I.T."/>
            <person name="Pazour G."/>
            <person name="Purton S."/>
            <person name="Ral J.P."/>
            <person name="Riano-Pachon D.M."/>
            <person name="Riekhof W."/>
            <person name="Rymarquis L."/>
            <person name="Schroda M."/>
            <person name="Stern D."/>
            <person name="Umen J."/>
            <person name="Willows R."/>
            <person name="Wilson N."/>
            <person name="Zimmer S.L."/>
            <person name="Allmer J."/>
            <person name="Balk J."/>
            <person name="Bisova K."/>
            <person name="Chen C.J."/>
            <person name="Elias M."/>
            <person name="Gendler K."/>
            <person name="Hauser C."/>
            <person name="Lamb M.R."/>
            <person name="Ledford H."/>
            <person name="Long J.C."/>
            <person name="Minagawa J."/>
            <person name="Page M.D."/>
            <person name="Pan J."/>
            <person name="Pootakham W."/>
            <person name="Roje S."/>
            <person name="Rose A."/>
            <person name="Stahlberg E."/>
            <person name="Terauchi A.M."/>
            <person name="Yang P."/>
            <person name="Ball S."/>
            <person name="Bowler C."/>
            <person name="Dieckmann C.L."/>
            <person name="Gladyshev V.N."/>
            <person name="Green P."/>
            <person name="Jorgensen R."/>
            <person name="Mayfield S."/>
            <person name="Mueller-Roeber B."/>
            <person name="Rajamani S."/>
            <person name="Sayre R.T."/>
            <person name="Brokstein P."/>
            <person name="Dubchak I."/>
            <person name="Goodstein D."/>
            <person name="Hornick L."/>
            <person name="Huang Y.W."/>
            <person name="Jhaveri J."/>
            <person name="Luo Y."/>
            <person name="Martinez D."/>
            <person name="Ngau W.C."/>
            <person name="Otillar B."/>
            <person name="Poliakov A."/>
            <person name="Porter A."/>
            <person name="Szajkowski L."/>
            <person name="Werner G."/>
            <person name="Zhou K."/>
            <person name="Grigoriev I.V."/>
            <person name="Rokhsar D.S."/>
            <person name="Grossman A.R."/>
        </authorList>
    </citation>
    <scope>NUCLEOTIDE SEQUENCE [LARGE SCALE GENOMIC DNA]</scope>
    <source>
        <strain evidence="9">CC-503</strain>
    </source>
</reference>
<gene>
    <name evidence="8" type="ORF">CHLRE_05g234300v5</name>
</gene>
<evidence type="ECO:0000313" key="8">
    <source>
        <dbReference type="EMBL" id="PNW83234.1"/>
    </source>
</evidence>
<feature type="domain" description="PCI" evidence="7">
    <location>
        <begin position="201"/>
        <end position="386"/>
    </location>
</feature>
<keyword evidence="4" id="KW-0963">Cytoplasm</keyword>
<dbReference type="Proteomes" id="UP000006906">
    <property type="component" value="Chromosome 5"/>
</dbReference>
<dbReference type="InParanoid" id="A0A2K3DRR8"/>